<evidence type="ECO:0000256" key="4">
    <source>
        <dbReference type="ARBA" id="ARBA00023004"/>
    </source>
</evidence>
<evidence type="ECO:0000256" key="3">
    <source>
        <dbReference type="ARBA" id="ARBA00023002"/>
    </source>
</evidence>
<dbReference type="SUPFAM" id="SSF51905">
    <property type="entry name" value="FAD/NAD(P)-binding domain"/>
    <property type="match status" value="1"/>
</dbReference>
<dbReference type="PANTHER" id="PTHR43498">
    <property type="entry name" value="FERREDOXIN:COB-COM HETERODISULFIDE REDUCTASE SUBUNIT A"/>
    <property type="match status" value="1"/>
</dbReference>
<dbReference type="InterPro" id="IPR036188">
    <property type="entry name" value="FAD/NAD-bd_sf"/>
</dbReference>
<dbReference type="EMBL" id="JAAXQQ010000003">
    <property type="protein sequence ID" value="MBY3064213.1"/>
    <property type="molecule type" value="Genomic_DNA"/>
</dbReference>
<comment type="caution">
    <text evidence="6">The sequence shown here is derived from an EMBL/GenBank/DDBJ whole genome shotgun (WGS) entry which is preliminary data.</text>
</comment>
<evidence type="ECO:0000256" key="5">
    <source>
        <dbReference type="ARBA" id="ARBA00023014"/>
    </source>
</evidence>
<evidence type="ECO:0000313" key="7">
    <source>
        <dbReference type="Proteomes" id="UP000758022"/>
    </source>
</evidence>
<organism evidence="6 7">
    <name type="scientific">Rhizobium laguerreae</name>
    <dbReference type="NCBI Taxonomy" id="1076926"/>
    <lineage>
        <taxon>Bacteria</taxon>
        <taxon>Pseudomonadati</taxon>
        <taxon>Pseudomonadota</taxon>
        <taxon>Alphaproteobacteria</taxon>
        <taxon>Hyphomicrobiales</taxon>
        <taxon>Rhizobiaceae</taxon>
        <taxon>Rhizobium/Agrobacterium group</taxon>
        <taxon>Rhizobium</taxon>
    </lineage>
</organism>
<dbReference type="Proteomes" id="UP000758022">
    <property type="component" value="Unassembled WGS sequence"/>
</dbReference>
<dbReference type="AlphaFoldDB" id="A0AB35FC42"/>
<keyword evidence="2" id="KW-0479">Metal-binding</keyword>
<protein>
    <submittedName>
        <fullName evidence="6">FAD-dependent oxidoreductase</fullName>
    </submittedName>
</protein>
<keyword evidence="3" id="KW-0560">Oxidoreductase</keyword>
<accession>A0AB35FC42</accession>
<proteinExistence type="predicted"/>
<evidence type="ECO:0000256" key="1">
    <source>
        <dbReference type="ARBA" id="ARBA00022485"/>
    </source>
</evidence>
<keyword evidence="4" id="KW-0408">Iron</keyword>
<evidence type="ECO:0000313" key="6">
    <source>
        <dbReference type="EMBL" id="MBY3064213.1"/>
    </source>
</evidence>
<dbReference type="GO" id="GO:0046872">
    <property type="term" value="F:metal ion binding"/>
    <property type="evidence" value="ECO:0007669"/>
    <property type="project" value="UniProtKB-KW"/>
</dbReference>
<name>A0AB35FC42_9HYPH</name>
<sequence length="478" mass="51181">MADRCSARWGGDRSTQQTARRYAYSADIPELDGVDVLVIGGGPSGLSAAVAAARLGVRVRLVERYGFLGGNLTAGLVGPCMTSYSLDGSQQLIRGIYEEFVQRMMALGGALHPSTIPAGSAYCGFIVYGHDKVTPFQPEAAKVAAQRMCVEAGVELLLHTMVVDAIVDDHDADNPRVLGVVCAGKGGLRSVRAKVVVDCSADGDVAHYAGVHTRQGRESDGLSQPQTLFFRVQNVDDQAVEDYIRAHPQDFRPFASIVAKATAEGRFPAPRRGIGLYKTMEPGVWRINTGRVLRRNGANALELSLAEVEGREQTVALLDFFRNNLPGFEQVELRDTATQIGVRETRRIDGAYELTLQDLHSGRAFEDVVALCGYPLDIHDPTGSGGGTGGQGLDAANIYQIPYRVMLPRVHEGLLVSGRAVSATHEALSAIRVMPPCFALGQAAGVAAALSVGNRASPRHVDYADLRRELLAQGAYLG</sequence>
<dbReference type="InterPro" id="IPR039650">
    <property type="entry name" value="HdrA-like"/>
</dbReference>
<dbReference type="Gene3D" id="3.50.50.60">
    <property type="entry name" value="FAD/NAD(P)-binding domain"/>
    <property type="match status" value="1"/>
</dbReference>
<dbReference type="GO" id="GO:0016491">
    <property type="term" value="F:oxidoreductase activity"/>
    <property type="evidence" value="ECO:0007669"/>
    <property type="project" value="UniProtKB-KW"/>
</dbReference>
<dbReference type="PANTHER" id="PTHR43498:SF1">
    <property type="entry name" value="COB--COM HETERODISULFIDE REDUCTASE IRON-SULFUR SUBUNIT A"/>
    <property type="match status" value="1"/>
</dbReference>
<evidence type="ECO:0000256" key="2">
    <source>
        <dbReference type="ARBA" id="ARBA00022723"/>
    </source>
</evidence>
<keyword evidence="1" id="KW-0004">4Fe-4S</keyword>
<dbReference type="Pfam" id="PF12831">
    <property type="entry name" value="FAD_oxidored"/>
    <property type="match status" value="1"/>
</dbReference>
<reference evidence="6" key="1">
    <citation type="submission" date="2020-04" db="EMBL/GenBank/DDBJ databases">
        <title>Global-level population genomics supports evidence of horizontal gene transfer on evolution of Rhizobia in Lentils.</title>
        <authorList>
            <person name="Gai Y."/>
            <person name="Cook D."/>
            <person name="Riely B."/>
        </authorList>
    </citation>
    <scope>NUCLEOTIDE SEQUENCE</scope>
    <source>
        <strain evidence="6">TLR9</strain>
    </source>
</reference>
<gene>
    <name evidence="6" type="ORF">HFO74_12325</name>
</gene>
<keyword evidence="5" id="KW-0411">Iron-sulfur</keyword>
<dbReference type="GO" id="GO:0051539">
    <property type="term" value="F:4 iron, 4 sulfur cluster binding"/>
    <property type="evidence" value="ECO:0007669"/>
    <property type="project" value="UniProtKB-KW"/>
</dbReference>